<dbReference type="GO" id="GO:0045892">
    <property type="term" value="P:negative regulation of DNA-templated transcription"/>
    <property type="evidence" value="ECO:0007669"/>
    <property type="project" value="TreeGrafter"/>
</dbReference>
<evidence type="ECO:0000256" key="11">
    <source>
        <dbReference type="HAMAP-Rule" id="MF_01479"/>
    </source>
</evidence>
<dbReference type="PANTHER" id="PTHR38839:SF2">
    <property type="entry name" value="TRANSCRIPTIONAL REGULATOR WHIB7-RELATED"/>
    <property type="match status" value="1"/>
</dbReference>
<evidence type="ECO:0000256" key="1">
    <source>
        <dbReference type="ARBA" id="ARBA00004496"/>
    </source>
</evidence>
<keyword evidence="9 11" id="KW-1015">Disulfide bond</keyword>
<comment type="caution">
    <text evidence="13">The sequence shown here is derived from an EMBL/GenBank/DDBJ whole genome shotgun (WGS) entry which is preliminary data.</text>
</comment>
<evidence type="ECO:0000256" key="5">
    <source>
        <dbReference type="ARBA" id="ARBA00023004"/>
    </source>
</evidence>
<comment type="PTM">
    <text evidence="11">Upon Fe-S cluster removal intramolecular disulfide bonds are formed.</text>
</comment>
<feature type="domain" description="4Fe-4S Wbl-type" evidence="12">
    <location>
        <begin position="19"/>
        <end position="76"/>
    </location>
</feature>
<evidence type="ECO:0000256" key="2">
    <source>
        <dbReference type="ARBA" id="ARBA00006597"/>
    </source>
</evidence>
<keyword evidence="8 11" id="KW-0238">DNA-binding</keyword>
<evidence type="ECO:0000256" key="3">
    <source>
        <dbReference type="ARBA" id="ARBA00022485"/>
    </source>
</evidence>
<evidence type="ECO:0000256" key="9">
    <source>
        <dbReference type="ARBA" id="ARBA00023157"/>
    </source>
</evidence>
<sequence length="90" mass="9728">MLLPDLDSGLIAEDSTLAPCQSNDPDLWFAESPRDIEQAKALCAGCPFRAECLRGALDRNEHAGVWGGQLLVAGEIVARKRGRGRPRKVA</sequence>
<dbReference type="GO" id="GO:0047134">
    <property type="term" value="F:protein-disulfide reductase [NAD(P)H] activity"/>
    <property type="evidence" value="ECO:0007669"/>
    <property type="project" value="TreeGrafter"/>
</dbReference>
<dbReference type="GO" id="GO:0035731">
    <property type="term" value="F:dinitrosyl-iron complex binding"/>
    <property type="evidence" value="ECO:0007669"/>
    <property type="project" value="UniProtKB-UniRule"/>
</dbReference>
<comment type="similarity">
    <text evidence="2 11">Belongs to the WhiB family.</text>
</comment>
<dbReference type="PANTHER" id="PTHR38839">
    <property type="entry name" value="TRANSCRIPTIONAL REGULATOR WHID-RELATED"/>
    <property type="match status" value="1"/>
</dbReference>
<accession>A0A7Z0II76</accession>
<dbReference type="InterPro" id="IPR034768">
    <property type="entry name" value="4FE4S_WBL"/>
</dbReference>
<keyword evidence="11" id="KW-0963">Cytoplasm</keyword>
<dbReference type="GO" id="GO:0005737">
    <property type="term" value="C:cytoplasm"/>
    <property type="evidence" value="ECO:0007669"/>
    <property type="project" value="UniProtKB-SubCell"/>
</dbReference>
<dbReference type="GO" id="GO:0003677">
    <property type="term" value="F:DNA binding"/>
    <property type="evidence" value="ECO:0007669"/>
    <property type="project" value="UniProtKB-UniRule"/>
</dbReference>
<dbReference type="Proteomes" id="UP000539111">
    <property type="component" value="Unassembled WGS sequence"/>
</dbReference>
<evidence type="ECO:0000256" key="8">
    <source>
        <dbReference type="ARBA" id="ARBA00023125"/>
    </source>
</evidence>
<evidence type="ECO:0000256" key="6">
    <source>
        <dbReference type="ARBA" id="ARBA00023014"/>
    </source>
</evidence>
<comment type="subcellular location">
    <subcellularLocation>
        <location evidence="1 11">Cytoplasm</location>
    </subcellularLocation>
</comment>
<evidence type="ECO:0000256" key="7">
    <source>
        <dbReference type="ARBA" id="ARBA00023015"/>
    </source>
</evidence>
<organism evidence="13 14">
    <name type="scientific">Spelaeicoccus albus</name>
    <dbReference type="NCBI Taxonomy" id="1280376"/>
    <lineage>
        <taxon>Bacteria</taxon>
        <taxon>Bacillati</taxon>
        <taxon>Actinomycetota</taxon>
        <taxon>Actinomycetes</taxon>
        <taxon>Micrococcales</taxon>
        <taxon>Brevibacteriaceae</taxon>
        <taxon>Spelaeicoccus</taxon>
    </lineage>
</organism>
<dbReference type="AlphaFoldDB" id="A0A7Z0II76"/>
<dbReference type="HAMAP" id="MF_01479">
    <property type="entry name" value="WhiB"/>
    <property type="match status" value="1"/>
</dbReference>
<protein>
    <recommendedName>
        <fullName evidence="11">Transcriptional regulator WhiB</fullName>
    </recommendedName>
</protein>
<feature type="binding site" evidence="11">
    <location>
        <position position="43"/>
    </location>
    <ligand>
        <name>[4Fe-4S] cluster</name>
        <dbReference type="ChEBI" id="CHEBI:49883"/>
    </ligand>
</feature>
<comment type="PTM">
    <text evidence="11">The Fe-S cluster can be nitrosylated by nitric oxide (NO).</text>
</comment>
<feature type="binding site" evidence="11">
    <location>
        <position position="52"/>
    </location>
    <ligand>
        <name>[4Fe-4S] cluster</name>
        <dbReference type="ChEBI" id="CHEBI:49883"/>
    </ligand>
</feature>
<keyword evidence="10 11" id="KW-0804">Transcription</keyword>
<dbReference type="RefSeq" id="WP_179428493.1">
    <property type="nucleotide sequence ID" value="NZ_JACBZP010000001.1"/>
</dbReference>
<keyword evidence="7 11" id="KW-0805">Transcription regulation</keyword>
<keyword evidence="14" id="KW-1185">Reference proteome</keyword>
<feature type="binding site" evidence="11">
    <location>
        <position position="20"/>
    </location>
    <ligand>
        <name>[4Fe-4S] cluster</name>
        <dbReference type="ChEBI" id="CHEBI:49883"/>
    </ligand>
</feature>
<comment type="cofactor">
    <cofactor evidence="11">
        <name>[4Fe-4S] cluster</name>
        <dbReference type="ChEBI" id="CHEBI:49883"/>
    </cofactor>
    <text evidence="11">Binds 1 [4Fe-4S] cluster per subunit. Following nitrosylation of the [4Fe-4S] cluster binds 1 [4Fe-8(NO)] cluster per subunit.</text>
</comment>
<comment type="function">
    <text evidence="11">Acts as a transcriptional regulator. Probably redox-responsive. The apo- but not holo-form probably binds DNA.</text>
</comment>
<reference evidence="13 14" key="1">
    <citation type="submission" date="2020-07" db="EMBL/GenBank/DDBJ databases">
        <title>Sequencing the genomes of 1000 actinobacteria strains.</title>
        <authorList>
            <person name="Klenk H.-P."/>
        </authorList>
    </citation>
    <scope>NUCLEOTIDE SEQUENCE [LARGE SCALE GENOMIC DNA]</scope>
    <source>
        <strain evidence="13 14">DSM 26341</strain>
    </source>
</reference>
<keyword evidence="6 11" id="KW-0411">Iron-sulfur</keyword>
<keyword evidence="3 11" id="KW-0004">4Fe-4S</keyword>
<dbReference type="Pfam" id="PF02467">
    <property type="entry name" value="Whib"/>
    <property type="match status" value="1"/>
</dbReference>
<evidence type="ECO:0000256" key="10">
    <source>
        <dbReference type="ARBA" id="ARBA00023163"/>
    </source>
</evidence>
<keyword evidence="5 11" id="KW-0408">Iron</keyword>
<keyword evidence="4 11" id="KW-0479">Metal-binding</keyword>
<dbReference type="PROSITE" id="PS51674">
    <property type="entry name" value="4FE4S_WBL"/>
    <property type="match status" value="1"/>
</dbReference>
<proteinExistence type="inferred from homology"/>
<gene>
    <name evidence="11" type="primary">whiB</name>
    <name evidence="13" type="ORF">BJY26_002413</name>
</gene>
<name>A0A7Z0II76_9MICO</name>
<dbReference type="GO" id="GO:0046872">
    <property type="term" value="F:metal ion binding"/>
    <property type="evidence" value="ECO:0007669"/>
    <property type="project" value="UniProtKB-KW"/>
</dbReference>
<dbReference type="EMBL" id="JACBZP010000001">
    <property type="protein sequence ID" value="NYI68107.1"/>
    <property type="molecule type" value="Genomic_DNA"/>
</dbReference>
<evidence type="ECO:0000259" key="12">
    <source>
        <dbReference type="PROSITE" id="PS51674"/>
    </source>
</evidence>
<evidence type="ECO:0000313" key="13">
    <source>
        <dbReference type="EMBL" id="NYI68107.1"/>
    </source>
</evidence>
<dbReference type="InterPro" id="IPR003482">
    <property type="entry name" value="Whib"/>
</dbReference>
<feature type="binding site" evidence="11">
    <location>
        <position position="46"/>
    </location>
    <ligand>
        <name>[4Fe-4S] cluster</name>
        <dbReference type="ChEBI" id="CHEBI:49883"/>
    </ligand>
</feature>
<dbReference type="GO" id="GO:0051539">
    <property type="term" value="F:4 iron, 4 sulfur cluster binding"/>
    <property type="evidence" value="ECO:0007669"/>
    <property type="project" value="UniProtKB-UniRule"/>
</dbReference>
<dbReference type="GO" id="GO:0045454">
    <property type="term" value="P:cell redox homeostasis"/>
    <property type="evidence" value="ECO:0007669"/>
    <property type="project" value="TreeGrafter"/>
</dbReference>
<evidence type="ECO:0000313" key="14">
    <source>
        <dbReference type="Proteomes" id="UP000539111"/>
    </source>
</evidence>
<evidence type="ECO:0000256" key="4">
    <source>
        <dbReference type="ARBA" id="ARBA00022723"/>
    </source>
</evidence>